<dbReference type="InterPro" id="IPR006144">
    <property type="entry name" value="Secretion_HlyD_CS"/>
</dbReference>
<reference evidence="15 16" key="1">
    <citation type="journal article" date="2012" name="Plant Soil">
        <title>Screening of plant growth-promoting traits in arsenic-resistant bacteria isolated from the rhizosphere of soybean plants from Argentinean agricultural soil.</title>
        <authorList>
            <person name="Wevar Oller A.L."/>
            <person name="Talano M.A."/>
            <person name="Agostini E."/>
        </authorList>
    </citation>
    <scope>NUCLEOTIDE SEQUENCE [LARGE SCALE GENOMIC DNA]</scope>
    <source>
        <strain evidence="15 16">AW4</strain>
    </source>
</reference>
<comment type="similarity">
    <text evidence="2 9">Belongs to the membrane fusion protein (MFP) (TC 8.A.1) family.</text>
</comment>
<feature type="coiled-coil region" evidence="10">
    <location>
        <begin position="186"/>
        <end position="213"/>
    </location>
</feature>
<evidence type="ECO:0000259" key="12">
    <source>
        <dbReference type="Pfam" id="PF26002"/>
    </source>
</evidence>
<dbReference type="InterPro" id="IPR010129">
    <property type="entry name" value="T1SS_HlyD"/>
</dbReference>
<evidence type="ECO:0000256" key="5">
    <source>
        <dbReference type="ARBA" id="ARBA00022519"/>
    </source>
</evidence>
<reference evidence="14" key="4">
    <citation type="submission" date="2021-06" db="EMBL/GenBank/DDBJ databases">
        <title>Updating the genus Pseudomonas: Description of 43 new species and partition of the Pseudomonas putida group.</title>
        <authorList>
            <person name="Girard L."/>
            <person name="Lood C."/>
            <person name="Vandamme P."/>
            <person name="Rokni-Zadeh H."/>
            <person name="Van Noort V."/>
            <person name="Hofte M."/>
            <person name="Lavigne R."/>
            <person name="De Mot R."/>
        </authorList>
    </citation>
    <scope>NUCLEOTIDE SEQUENCE</scope>
    <source>
        <strain evidence="14">SWRI10</strain>
    </source>
</reference>
<keyword evidence="3 9" id="KW-0813">Transport</keyword>
<proteinExistence type="inferred from homology"/>
<evidence type="ECO:0000256" key="4">
    <source>
        <dbReference type="ARBA" id="ARBA00022475"/>
    </source>
</evidence>
<reference evidence="13" key="2">
    <citation type="journal article" date="2020" name="Microorganisms">
        <title>Reliable Identification of Environmental Pseudomonas Isolates Using the rpoD Gene.</title>
        <authorList>
            <consortium name="The Broad Institute Genome Sequencing Platform"/>
            <person name="Girard L."/>
            <person name="Lood C."/>
            <person name="Rokni-Zadeh H."/>
            <person name="van Noort V."/>
            <person name="Lavigne R."/>
            <person name="De Mot R."/>
        </authorList>
    </citation>
    <scope>NUCLEOTIDE SEQUENCE</scope>
    <source>
        <strain evidence="13">SWRI10</strain>
    </source>
</reference>
<dbReference type="GO" id="GO:0009306">
    <property type="term" value="P:protein secretion"/>
    <property type="evidence" value="ECO:0007669"/>
    <property type="project" value="InterPro"/>
</dbReference>
<dbReference type="NCBIfam" id="TIGR01843">
    <property type="entry name" value="type_I_hlyD"/>
    <property type="match status" value="1"/>
</dbReference>
<dbReference type="PROSITE" id="PS00543">
    <property type="entry name" value="HLYD_FAMILY"/>
    <property type="match status" value="1"/>
</dbReference>
<evidence type="ECO:0000256" key="2">
    <source>
        <dbReference type="ARBA" id="ARBA00009477"/>
    </source>
</evidence>
<evidence type="ECO:0000259" key="11">
    <source>
        <dbReference type="Pfam" id="PF25994"/>
    </source>
</evidence>
<dbReference type="GO" id="GO:0005886">
    <property type="term" value="C:plasma membrane"/>
    <property type="evidence" value="ECO:0007669"/>
    <property type="project" value="UniProtKB-SubCell"/>
</dbReference>
<dbReference type="EMBL" id="JAHWXS010000025">
    <property type="protein sequence ID" value="MFK5735906.1"/>
    <property type="molecule type" value="Genomic_DNA"/>
</dbReference>
<keyword evidence="5 9" id="KW-0997">Cell inner membrane</keyword>
<evidence type="ECO:0000256" key="6">
    <source>
        <dbReference type="ARBA" id="ARBA00022692"/>
    </source>
</evidence>
<dbReference type="Proteomes" id="UP001621534">
    <property type="component" value="Unassembled WGS sequence"/>
</dbReference>
<feature type="domain" description="AprE-like long alpha-helical hairpin" evidence="11">
    <location>
        <begin position="104"/>
        <end position="292"/>
    </location>
</feature>
<dbReference type="RefSeq" id="WP_186554248.1">
    <property type="nucleotide sequence ID" value="NZ_JABWRE020000001.1"/>
</dbReference>
<evidence type="ECO:0000313" key="16">
    <source>
        <dbReference type="Proteomes" id="UP001621534"/>
    </source>
</evidence>
<evidence type="ECO:0000313" key="13">
    <source>
        <dbReference type="EMBL" id="MBC3440701.1"/>
    </source>
</evidence>
<keyword evidence="10" id="KW-0175">Coiled coil</keyword>
<accession>A0A923FYC9</accession>
<evidence type="ECO:0000313" key="14">
    <source>
        <dbReference type="EMBL" id="MBV4534406.1"/>
    </source>
</evidence>
<dbReference type="Pfam" id="PF26002">
    <property type="entry name" value="Beta-barrel_AprE"/>
    <property type="match status" value="1"/>
</dbReference>
<name>A0A923FYC9_9PSED</name>
<protein>
    <recommendedName>
        <fullName evidence="9">Membrane fusion protein (MFP) family protein</fullName>
    </recommendedName>
</protein>
<dbReference type="InterPro" id="IPR050739">
    <property type="entry name" value="MFP"/>
</dbReference>
<dbReference type="SUPFAM" id="SSF111369">
    <property type="entry name" value="HlyD-like secretion proteins"/>
    <property type="match status" value="2"/>
</dbReference>
<gene>
    <name evidence="14" type="ORF">HU737_000260</name>
    <name evidence="13" type="ORF">HU737_08425</name>
    <name evidence="15" type="ORF">KW869_20440</name>
</gene>
<evidence type="ECO:0000256" key="10">
    <source>
        <dbReference type="SAM" id="Coils"/>
    </source>
</evidence>
<dbReference type="PRINTS" id="PR01490">
    <property type="entry name" value="RTXTOXIND"/>
</dbReference>
<organism evidence="13">
    <name type="scientific">Pseudomonas urmiensis</name>
    <dbReference type="NCBI Taxonomy" id="2745493"/>
    <lineage>
        <taxon>Bacteria</taxon>
        <taxon>Pseudomonadati</taxon>
        <taxon>Pseudomonadota</taxon>
        <taxon>Gammaproteobacteria</taxon>
        <taxon>Pseudomonadales</taxon>
        <taxon>Pseudomonadaceae</taxon>
        <taxon>Pseudomonas</taxon>
    </lineage>
</organism>
<dbReference type="Gene3D" id="2.40.30.170">
    <property type="match status" value="1"/>
</dbReference>
<keyword evidence="16" id="KW-1185">Reference proteome</keyword>
<comment type="caution">
    <text evidence="13">The sequence shown here is derived from an EMBL/GenBank/DDBJ whole genome shotgun (WGS) entry which is preliminary data.</text>
</comment>
<dbReference type="Gene3D" id="2.40.50.100">
    <property type="match status" value="1"/>
</dbReference>
<keyword evidence="7 9" id="KW-1133">Transmembrane helix</keyword>
<dbReference type="InterPro" id="IPR058781">
    <property type="entry name" value="HH_AprE-like"/>
</dbReference>
<evidence type="ECO:0000256" key="1">
    <source>
        <dbReference type="ARBA" id="ARBA00004377"/>
    </source>
</evidence>
<feature type="transmembrane region" description="Helical" evidence="9">
    <location>
        <begin position="31"/>
        <end position="49"/>
    </location>
</feature>
<dbReference type="AlphaFoldDB" id="A0A923FYC9"/>
<dbReference type="PANTHER" id="PTHR30386">
    <property type="entry name" value="MEMBRANE FUSION SUBUNIT OF EMRAB-TOLC MULTIDRUG EFFLUX PUMP"/>
    <property type="match status" value="1"/>
</dbReference>
<evidence type="ECO:0000256" key="3">
    <source>
        <dbReference type="ARBA" id="ARBA00022448"/>
    </source>
</evidence>
<dbReference type="Pfam" id="PF25994">
    <property type="entry name" value="HH_AprE"/>
    <property type="match status" value="1"/>
</dbReference>
<evidence type="ECO:0000256" key="8">
    <source>
        <dbReference type="ARBA" id="ARBA00023136"/>
    </source>
</evidence>
<comment type="subcellular location">
    <subcellularLocation>
        <location evidence="1 9">Cell inner membrane</location>
        <topology evidence="1 9">Single-pass membrane protein</topology>
    </subcellularLocation>
</comment>
<keyword evidence="6 9" id="KW-0812">Transmembrane</keyword>
<dbReference type="Proteomes" id="UP000599879">
    <property type="component" value="Unassembled WGS sequence"/>
</dbReference>
<dbReference type="EMBL" id="JABWRE010000004">
    <property type="protein sequence ID" value="MBC3440701.1"/>
    <property type="molecule type" value="Genomic_DNA"/>
</dbReference>
<keyword evidence="8 9" id="KW-0472">Membrane</keyword>
<dbReference type="PANTHER" id="PTHR30386:SF17">
    <property type="entry name" value="ALKALINE PROTEASE SECRETION PROTEIN APRE"/>
    <property type="match status" value="1"/>
</dbReference>
<evidence type="ECO:0000313" key="15">
    <source>
        <dbReference type="EMBL" id="MFK5735906.1"/>
    </source>
</evidence>
<evidence type="ECO:0000256" key="7">
    <source>
        <dbReference type="ARBA" id="ARBA00022989"/>
    </source>
</evidence>
<evidence type="ECO:0000256" key="9">
    <source>
        <dbReference type="RuleBase" id="RU365093"/>
    </source>
</evidence>
<reference evidence="15" key="5">
    <citation type="submission" date="2021-07" db="EMBL/GenBank/DDBJ databases">
        <authorList>
            <person name="Wevar Oller A.L."/>
            <person name="Talano M.A."/>
            <person name="Torres Tejerizo G.A."/>
            <person name="Agostini E."/>
        </authorList>
    </citation>
    <scope>NUCLEOTIDE SEQUENCE</scope>
    <source>
        <strain evidence="15">AW4</strain>
    </source>
</reference>
<dbReference type="InterPro" id="IPR058982">
    <property type="entry name" value="Beta-barrel_AprE"/>
</dbReference>
<sequence length="448" mass="48730">MTVHAAFIRKAETPGESATVLRLDERRPARLGRWLVLGGFGGFILWAALAPLDKGVPLSGTVMVAGSRQAVQHVAGGVIEQLLVRDGDRVGAGQVLLRMDATQAEAQKGSLQVQYVNARATEARLMAERDGRSSVDFPESLRAQAATPWVASVLEAQRQLRASRAQALQMELAGMGEGIAGAEASLQGLQGSLASKQAQRDALDEQLRGLRELAQDGYIPRNRLLDSERLLAQVNGSIAEDLGNIGRTRRQVQELKLRIGQRRQENQNDVRQQLSEMQASAEDLGNRLRSAEFELAHSLVRAPVAGTVVGLSVFTNGGVIARGQQLMEIVPGDAPLLVDARAPVEMVDKLQPGLPVELMFAAFNQSSTPRVDGEVALVSADRLLDEKTQQPYYQVRIKVTEHALQQLSGLDIRPGMPVEAFVRTGERSMLNYLFKPLADRVHIALAEE</sequence>
<keyword evidence="4 9" id="KW-1003">Cell membrane</keyword>
<dbReference type="EMBL" id="JABWRE020000001">
    <property type="protein sequence ID" value="MBV4534406.1"/>
    <property type="molecule type" value="Genomic_DNA"/>
</dbReference>
<feature type="domain" description="AprE-like beta-barrel" evidence="12">
    <location>
        <begin position="336"/>
        <end position="425"/>
    </location>
</feature>
<reference evidence="13" key="3">
    <citation type="submission" date="2020-07" db="EMBL/GenBank/DDBJ databases">
        <authorList>
            <person name="Lood C."/>
            <person name="Girard L."/>
        </authorList>
    </citation>
    <scope>NUCLEOTIDE SEQUENCE</scope>
    <source>
        <strain evidence="13">SWRI10</strain>
    </source>
</reference>